<accession>A0AAN9H431</accession>
<gene>
    <name evidence="1" type="ORF">R3I93_012122</name>
</gene>
<evidence type="ECO:0000313" key="1">
    <source>
        <dbReference type="EMBL" id="KAK7151083.1"/>
    </source>
</evidence>
<dbReference type="AlphaFoldDB" id="A0AAN9H431"/>
<proteinExistence type="predicted"/>
<sequence length="80" mass="8900">MMWATNRSEDAGADVIRTYPEILQSSFSQMEEFMLLELKTFPTLYHRSESNASPSSSLFTSSAPGMAYLLTQSTGSAEHE</sequence>
<evidence type="ECO:0000313" key="2">
    <source>
        <dbReference type="Proteomes" id="UP001364617"/>
    </source>
</evidence>
<organism evidence="1 2">
    <name type="scientific">Phoxinus phoxinus</name>
    <name type="common">Eurasian minnow</name>
    <dbReference type="NCBI Taxonomy" id="58324"/>
    <lineage>
        <taxon>Eukaryota</taxon>
        <taxon>Metazoa</taxon>
        <taxon>Chordata</taxon>
        <taxon>Craniata</taxon>
        <taxon>Vertebrata</taxon>
        <taxon>Euteleostomi</taxon>
        <taxon>Actinopterygii</taxon>
        <taxon>Neopterygii</taxon>
        <taxon>Teleostei</taxon>
        <taxon>Ostariophysi</taxon>
        <taxon>Cypriniformes</taxon>
        <taxon>Leuciscidae</taxon>
        <taxon>Phoxininae</taxon>
        <taxon>Phoxinus</taxon>
    </lineage>
</organism>
<name>A0AAN9H431_9TELE</name>
<dbReference type="Proteomes" id="UP001364617">
    <property type="component" value="Unassembled WGS sequence"/>
</dbReference>
<dbReference type="EMBL" id="JAYKXH010000012">
    <property type="protein sequence ID" value="KAK7151083.1"/>
    <property type="molecule type" value="Genomic_DNA"/>
</dbReference>
<keyword evidence="2" id="KW-1185">Reference proteome</keyword>
<comment type="caution">
    <text evidence="1">The sequence shown here is derived from an EMBL/GenBank/DDBJ whole genome shotgun (WGS) entry which is preliminary data.</text>
</comment>
<protein>
    <submittedName>
        <fullName evidence="1">Uncharacterized protein</fullName>
    </submittedName>
</protein>
<reference evidence="1 2" key="1">
    <citation type="submission" date="2024-02" db="EMBL/GenBank/DDBJ databases">
        <title>Chromosome-level genome assembly of the Eurasian Minnow (Phoxinus phoxinus).</title>
        <authorList>
            <person name="Oriowo T.O."/>
            <person name="Martin S."/>
            <person name="Stange M."/>
            <person name="Chrysostomakis Y."/>
            <person name="Brown T."/>
            <person name="Winkler S."/>
            <person name="Kukowka S."/>
            <person name="Myers E.W."/>
            <person name="Bohne A."/>
        </authorList>
    </citation>
    <scope>NUCLEOTIDE SEQUENCE [LARGE SCALE GENOMIC DNA]</scope>
    <source>
        <strain evidence="1">ZFMK-TIS-60720</strain>
        <tissue evidence="1">Whole Organism</tissue>
    </source>
</reference>